<protein>
    <recommendedName>
        <fullName evidence="1">DUF6593 domain-containing protein</fullName>
    </recommendedName>
</protein>
<dbReference type="EMBL" id="BPWL01000009">
    <property type="protein sequence ID" value="GJJ14240.1"/>
    <property type="molecule type" value="Genomic_DNA"/>
</dbReference>
<dbReference type="Pfam" id="PF20236">
    <property type="entry name" value="DUF6593"/>
    <property type="match status" value="1"/>
</dbReference>
<organism evidence="2 3">
    <name type="scientific">Clathrus columnatus</name>
    <dbReference type="NCBI Taxonomy" id="1419009"/>
    <lineage>
        <taxon>Eukaryota</taxon>
        <taxon>Fungi</taxon>
        <taxon>Dikarya</taxon>
        <taxon>Basidiomycota</taxon>
        <taxon>Agaricomycotina</taxon>
        <taxon>Agaricomycetes</taxon>
        <taxon>Phallomycetidae</taxon>
        <taxon>Phallales</taxon>
        <taxon>Clathraceae</taxon>
        <taxon>Clathrus</taxon>
    </lineage>
</organism>
<evidence type="ECO:0000313" key="3">
    <source>
        <dbReference type="Proteomes" id="UP001050691"/>
    </source>
</evidence>
<dbReference type="AlphaFoldDB" id="A0AAV5AN31"/>
<sequence>MDDSTGEITDTIFSDLHDRRFIRLQTTLRRQDQIAVQVFDFGNINPSSYSDDYHNLTCASVVFNTSGSSIGTVKYEGWEAPVPIESYLRRPLMSFSSSRTFVMSDGQEYKWTSDTKLGHNWTCLTPQRYVAAFYDVRQEHAPQYPGSSGNVLSVTRTASHLFIELVTTLMIMRYIQARS</sequence>
<comment type="caution">
    <text evidence="2">The sequence shown here is derived from an EMBL/GenBank/DDBJ whole genome shotgun (WGS) entry which is preliminary data.</text>
</comment>
<evidence type="ECO:0000259" key="1">
    <source>
        <dbReference type="Pfam" id="PF20236"/>
    </source>
</evidence>
<dbReference type="Proteomes" id="UP001050691">
    <property type="component" value="Unassembled WGS sequence"/>
</dbReference>
<dbReference type="InterPro" id="IPR046528">
    <property type="entry name" value="DUF6593"/>
</dbReference>
<accession>A0AAV5AN31</accession>
<keyword evidence="3" id="KW-1185">Reference proteome</keyword>
<reference evidence="2" key="1">
    <citation type="submission" date="2021-10" db="EMBL/GenBank/DDBJ databases">
        <title>De novo Genome Assembly of Clathrus columnatus (Basidiomycota, Fungi) Using Illumina and Nanopore Sequence Data.</title>
        <authorList>
            <person name="Ogiso-Tanaka E."/>
            <person name="Itagaki H."/>
            <person name="Hosoya T."/>
            <person name="Hosaka K."/>
        </authorList>
    </citation>
    <scope>NUCLEOTIDE SEQUENCE</scope>
    <source>
        <strain evidence="2">MO-923</strain>
    </source>
</reference>
<evidence type="ECO:0000313" key="2">
    <source>
        <dbReference type="EMBL" id="GJJ14240.1"/>
    </source>
</evidence>
<proteinExistence type="predicted"/>
<feature type="domain" description="DUF6593" evidence="1">
    <location>
        <begin position="54"/>
        <end position="172"/>
    </location>
</feature>
<gene>
    <name evidence="2" type="ORF">Clacol_008504</name>
</gene>
<name>A0AAV5AN31_9AGAM</name>